<evidence type="ECO:0000256" key="3">
    <source>
        <dbReference type="ARBA" id="ARBA00022737"/>
    </source>
</evidence>
<accession>A0A6G0YLZ0</accession>
<keyword evidence="3" id="KW-0677">Repeat</keyword>
<dbReference type="PROSITE" id="PS00678">
    <property type="entry name" value="WD_REPEATS_1"/>
    <property type="match status" value="1"/>
</dbReference>
<dbReference type="InterPro" id="IPR001680">
    <property type="entry name" value="WD40_rpt"/>
</dbReference>
<feature type="region of interest" description="Disordered" evidence="5">
    <location>
        <begin position="1"/>
        <end position="35"/>
    </location>
</feature>
<dbReference type="SMART" id="SM00320">
    <property type="entry name" value="WD40"/>
    <property type="match status" value="4"/>
</dbReference>
<dbReference type="AlphaFoldDB" id="A0A6G0YLZ0"/>
<feature type="repeat" description="WD" evidence="4">
    <location>
        <begin position="213"/>
        <end position="255"/>
    </location>
</feature>
<feature type="repeat" description="WD" evidence="4">
    <location>
        <begin position="115"/>
        <end position="153"/>
    </location>
</feature>
<dbReference type="PROSITE" id="PS50082">
    <property type="entry name" value="WD_REPEATS_2"/>
    <property type="match status" value="2"/>
</dbReference>
<dbReference type="InterPro" id="IPR039328">
    <property type="entry name" value="WDR89"/>
</dbReference>
<evidence type="ECO:0000256" key="5">
    <source>
        <dbReference type="SAM" id="MobiDB-lite"/>
    </source>
</evidence>
<feature type="compositionally biased region" description="Polar residues" evidence="5">
    <location>
        <begin position="1"/>
        <end position="13"/>
    </location>
</feature>
<evidence type="ECO:0000256" key="4">
    <source>
        <dbReference type="PROSITE-ProRule" id="PRU00221"/>
    </source>
</evidence>
<keyword evidence="2 4" id="KW-0853">WD repeat</keyword>
<dbReference type="InterPro" id="IPR015943">
    <property type="entry name" value="WD40/YVTN_repeat-like_dom_sf"/>
</dbReference>
<evidence type="ECO:0000256" key="1">
    <source>
        <dbReference type="ARBA" id="ARBA00021125"/>
    </source>
</evidence>
<dbReference type="InterPro" id="IPR036322">
    <property type="entry name" value="WD40_repeat_dom_sf"/>
</dbReference>
<dbReference type="InterPro" id="IPR019775">
    <property type="entry name" value="WD40_repeat_CS"/>
</dbReference>
<reference evidence="6 7" key="1">
    <citation type="submission" date="2019-08" db="EMBL/GenBank/DDBJ databases">
        <title>Whole genome of Aphis craccivora.</title>
        <authorList>
            <person name="Voronova N.V."/>
            <person name="Shulinski R.S."/>
            <person name="Bandarenka Y.V."/>
            <person name="Zhorov D.G."/>
            <person name="Warner D."/>
        </authorList>
    </citation>
    <scope>NUCLEOTIDE SEQUENCE [LARGE SCALE GENOMIC DNA]</scope>
    <source>
        <strain evidence="6">180601</strain>
        <tissue evidence="6">Whole Body</tissue>
    </source>
</reference>
<sequence length="434" mass="48865">MTLQFITDTDSCDSSSENGETSGNSSFIDEDSSDEDEVIDIYEEPVFDTSKEIHYKVKYKQTFEEAISSNEDDEIYVLNLDAQKIGQSLRVATALSNFTCNVYDIDAGYKFNTTYLKHEKKMVDVKFGSDSTQLSSIVYTGSEDGTIKLWDLRLKEKCVSVFKDDTDAELKPLSCFDVSCDGRFLVAGTEVFKDDAFLLFWDIRSTNLLGGYWDTHQEDITQVKFHPTEDKTVISGSTDGIINLFDVTQTTEQDALQLSFNTNSSICQAQLRWFKNKNDDSIISCVTHTEDVQLWHTTDSSPYSIIPRETISSSMNIKPDLFSQIINCHQTNENGDIMLLVGNDNGRGEHLQSLDIINDGPELSPRSLFKNNKQIVRCSWYDYKCGIMVTGGEAGILNVWVPSDDENNSVDNTGKCTLKELPKVSLKNHSSKPY</sequence>
<name>A0A6G0YLZ0_APHCR</name>
<gene>
    <name evidence="6" type="ORF">FWK35_00012172</name>
</gene>
<keyword evidence="7" id="KW-1185">Reference proteome</keyword>
<dbReference type="PANTHER" id="PTHR22889:SF0">
    <property type="entry name" value="WD REPEAT-CONTAINING PROTEIN 89"/>
    <property type="match status" value="1"/>
</dbReference>
<evidence type="ECO:0000256" key="2">
    <source>
        <dbReference type="ARBA" id="ARBA00022574"/>
    </source>
</evidence>
<dbReference type="PROSITE" id="PS50294">
    <property type="entry name" value="WD_REPEATS_REGION"/>
    <property type="match status" value="1"/>
</dbReference>
<proteinExistence type="predicted"/>
<protein>
    <recommendedName>
        <fullName evidence="1">WD repeat-containing protein 89</fullName>
    </recommendedName>
</protein>
<dbReference type="SUPFAM" id="SSF50978">
    <property type="entry name" value="WD40 repeat-like"/>
    <property type="match status" value="1"/>
</dbReference>
<dbReference type="Gene3D" id="2.130.10.10">
    <property type="entry name" value="YVTN repeat-like/Quinoprotein amine dehydrogenase"/>
    <property type="match status" value="1"/>
</dbReference>
<feature type="compositionally biased region" description="Low complexity" evidence="5">
    <location>
        <begin position="14"/>
        <end position="27"/>
    </location>
</feature>
<dbReference type="OrthoDB" id="25131at2759"/>
<evidence type="ECO:0000313" key="6">
    <source>
        <dbReference type="EMBL" id="KAF0758125.1"/>
    </source>
</evidence>
<comment type="caution">
    <text evidence="6">The sequence shown here is derived from an EMBL/GenBank/DDBJ whole genome shotgun (WGS) entry which is preliminary data.</text>
</comment>
<evidence type="ECO:0000313" key="7">
    <source>
        <dbReference type="Proteomes" id="UP000478052"/>
    </source>
</evidence>
<dbReference type="EMBL" id="VUJU01003376">
    <property type="protein sequence ID" value="KAF0758125.1"/>
    <property type="molecule type" value="Genomic_DNA"/>
</dbReference>
<dbReference type="Proteomes" id="UP000478052">
    <property type="component" value="Unassembled WGS sequence"/>
</dbReference>
<dbReference type="PANTHER" id="PTHR22889">
    <property type="entry name" value="WD REPEAT-CONTAINING PROTEIN 89"/>
    <property type="match status" value="1"/>
</dbReference>
<organism evidence="6 7">
    <name type="scientific">Aphis craccivora</name>
    <name type="common">Cowpea aphid</name>
    <dbReference type="NCBI Taxonomy" id="307492"/>
    <lineage>
        <taxon>Eukaryota</taxon>
        <taxon>Metazoa</taxon>
        <taxon>Ecdysozoa</taxon>
        <taxon>Arthropoda</taxon>
        <taxon>Hexapoda</taxon>
        <taxon>Insecta</taxon>
        <taxon>Pterygota</taxon>
        <taxon>Neoptera</taxon>
        <taxon>Paraneoptera</taxon>
        <taxon>Hemiptera</taxon>
        <taxon>Sternorrhyncha</taxon>
        <taxon>Aphidomorpha</taxon>
        <taxon>Aphidoidea</taxon>
        <taxon>Aphididae</taxon>
        <taxon>Aphidini</taxon>
        <taxon>Aphis</taxon>
        <taxon>Aphis</taxon>
    </lineage>
</organism>
<dbReference type="Pfam" id="PF00400">
    <property type="entry name" value="WD40"/>
    <property type="match status" value="2"/>
</dbReference>